<name>A0A127PB42_9BURK</name>
<evidence type="ECO:0000313" key="5">
    <source>
        <dbReference type="EMBL" id="AMO94957.1"/>
    </source>
</evidence>
<dbReference type="AlphaFoldDB" id="A0A127PB42"/>
<dbReference type="GO" id="GO:0003677">
    <property type="term" value="F:DNA binding"/>
    <property type="evidence" value="ECO:0007669"/>
    <property type="project" value="UniProtKB-KW"/>
</dbReference>
<protein>
    <submittedName>
        <fullName evidence="5">Iron dependent repressor, N-terminal DNA binding domain protein</fullName>
    </submittedName>
</protein>
<dbReference type="GO" id="GO:0003700">
    <property type="term" value="F:DNA-binding transcription factor activity"/>
    <property type="evidence" value="ECO:0007669"/>
    <property type="project" value="InterPro"/>
</dbReference>
<feature type="domain" description="HTH marR-type" evidence="4">
    <location>
        <begin position="2"/>
        <end position="135"/>
    </location>
</feature>
<dbReference type="InterPro" id="IPR000835">
    <property type="entry name" value="HTH_MarR-typ"/>
</dbReference>
<dbReference type="SMART" id="SM00347">
    <property type="entry name" value="HTH_MARR"/>
    <property type="match status" value="1"/>
</dbReference>
<sequence length="141" mass="15550">MEERFTAALHNAARCWRQALDRHLKSLGVGQAGWMAIAMIAKAGQPQSQTELANKLGVEDPTMMSMIDRLVKAGLVVRQPSATDRRVKLAVLTADGLALYRRVKTEADAFRIKFLAEVDKETLRSATEMLEALDAAAEEKP</sequence>
<organism evidence="5">
    <name type="scientific">Collimonas fungivorans</name>
    <dbReference type="NCBI Taxonomy" id="158899"/>
    <lineage>
        <taxon>Bacteria</taxon>
        <taxon>Pseudomonadati</taxon>
        <taxon>Pseudomonadota</taxon>
        <taxon>Betaproteobacteria</taxon>
        <taxon>Burkholderiales</taxon>
        <taxon>Oxalobacteraceae</taxon>
        <taxon>Collimonas</taxon>
    </lineage>
</organism>
<dbReference type="PATRIC" id="fig|158899.10.peg.2270"/>
<dbReference type="PANTHER" id="PTHR42756">
    <property type="entry name" value="TRANSCRIPTIONAL REGULATOR, MARR"/>
    <property type="match status" value="1"/>
</dbReference>
<evidence type="ECO:0000256" key="3">
    <source>
        <dbReference type="ARBA" id="ARBA00023163"/>
    </source>
</evidence>
<keyword evidence="2" id="KW-0238">DNA-binding</keyword>
<dbReference type="SUPFAM" id="SSF46785">
    <property type="entry name" value="Winged helix' DNA-binding domain"/>
    <property type="match status" value="1"/>
</dbReference>
<dbReference type="InterPro" id="IPR036390">
    <property type="entry name" value="WH_DNA-bd_sf"/>
</dbReference>
<reference evidence="5 6" key="1">
    <citation type="submission" date="2015-11" db="EMBL/GenBank/DDBJ databases">
        <title>Exploring the genomic traits of fungus-feeding bacterial genus Collimonas.</title>
        <authorList>
            <person name="Song C."/>
            <person name="Schmidt R."/>
            <person name="de Jager V."/>
            <person name="Krzyzanowska D."/>
            <person name="Jongedijk E."/>
            <person name="Cankar K."/>
            <person name="Beekwilder J."/>
            <person name="van Veen A."/>
            <person name="de Boer W."/>
            <person name="van Veen J.A."/>
            <person name="Garbeva P."/>
        </authorList>
    </citation>
    <scope>NUCLEOTIDE SEQUENCE [LARGE SCALE GENOMIC DNA]</scope>
    <source>
        <strain evidence="5 6">Ter6</strain>
    </source>
</reference>
<keyword evidence="3" id="KW-0804">Transcription</keyword>
<dbReference type="InterPro" id="IPR036388">
    <property type="entry name" value="WH-like_DNA-bd_sf"/>
</dbReference>
<gene>
    <name evidence="5" type="ORF">CFter6_2274</name>
</gene>
<dbReference type="Pfam" id="PF12802">
    <property type="entry name" value="MarR_2"/>
    <property type="match status" value="1"/>
</dbReference>
<dbReference type="PROSITE" id="PS01117">
    <property type="entry name" value="HTH_MARR_1"/>
    <property type="match status" value="1"/>
</dbReference>
<dbReference type="PANTHER" id="PTHR42756:SF1">
    <property type="entry name" value="TRANSCRIPTIONAL REPRESSOR OF EMRAB OPERON"/>
    <property type="match status" value="1"/>
</dbReference>
<dbReference type="PRINTS" id="PR00598">
    <property type="entry name" value="HTHMARR"/>
</dbReference>
<proteinExistence type="predicted"/>
<dbReference type="PROSITE" id="PS50995">
    <property type="entry name" value="HTH_MARR_2"/>
    <property type="match status" value="1"/>
</dbReference>
<accession>A0A127PB42</accession>
<evidence type="ECO:0000259" key="4">
    <source>
        <dbReference type="PROSITE" id="PS50995"/>
    </source>
</evidence>
<dbReference type="Gene3D" id="1.10.10.10">
    <property type="entry name" value="Winged helix-like DNA-binding domain superfamily/Winged helix DNA-binding domain"/>
    <property type="match status" value="1"/>
</dbReference>
<dbReference type="Proteomes" id="UP000072421">
    <property type="component" value="Chromosome"/>
</dbReference>
<keyword evidence="1" id="KW-0805">Transcription regulation</keyword>
<dbReference type="InterPro" id="IPR023187">
    <property type="entry name" value="Tscrpt_reg_MarR-type_CS"/>
</dbReference>
<evidence type="ECO:0000313" key="6">
    <source>
        <dbReference type="Proteomes" id="UP000072421"/>
    </source>
</evidence>
<dbReference type="EMBL" id="CP013232">
    <property type="protein sequence ID" value="AMO94957.1"/>
    <property type="molecule type" value="Genomic_DNA"/>
</dbReference>
<evidence type="ECO:0000256" key="1">
    <source>
        <dbReference type="ARBA" id="ARBA00023015"/>
    </source>
</evidence>
<evidence type="ECO:0000256" key="2">
    <source>
        <dbReference type="ARBA" id="ARBA00023125"/>
    </source>
</evidence>